<reference evidence="8" key="1">
    <citation type="submission" date="2022-08" db="EMBL/GenBank/DDBJ databases">
        <authorList>
            <person name="Marques A."/>
        </authorList>
    </citation>
    <scope>NUCLEOTIDE SEQUENCE</scope>
    <source>
        <strain evidence="8">RhyPub2mFocal</strain>
        <tissue evidence="8">Leaves</tissue>
    </source>
</reference>
<evidence type="ECO:0000313" key="8">
    <source>
        <dbReference type="EMBL" id="KAJ4803793.1"/>
    </source>
</evidence>
<evidence type="ECO:0000256" key="7">
    <source>
        <dbReference type="SAM" id="MobiDB-lite"/>
    </source>
</evidence>
<sequence>MPTSEKSDSHHHKHRHGHGHGHGHGTHAHGTHHGHHLFHLHGHGTHHGHRGHSQSHHHGHGHGSTHKGRLAQHTLHTLEVARFDVAVLALYFNRAEARDKFCRAIQYFCKFISNGQPGIAQDVEKSSSLARKAFRIFKFVNDLYAFLTPPPERASLFMIILGKVKNLTQGTFLFLDQFVWAAKTGLYKDKKRAEQIGKISLYSWFISCVANTIMEFAAFWKQYNQITHLPSMRSIDKFEVRHTLPIEKEHRKKLKKIRRLELAYRDKLITVIKASMDLVVGVGLLKVTPKIVTPRVMGVLGFLSSLISCYKLLPKVEEAKKKTPIYRIEAYESPQ</sequence>
<protein>
    <submittedName>
        <fullName evidence="8">Peroxisomal membrane protein 11C</fullName>
    </submittedName>
</protein>
<comment type="caution">
    <text evidence="8">The sequence shown here is derived from an EMBL/GenBank/DDBJ whole genome shotgun (WGS) entry which is preliminary data.</text>
</comment>
<keyword evidence="5" id="KW-0472">Membrane</keyword>
<dbReference type="Pfam" id="PF05648">
    <property type="entry name" value="PEX11"/>
    <property type="match status" value="1"/>
</dbReference>
<dbReference type="GO" id="GO:0005778">
    <property type="term" value="C:peroxisomal membrane"/>
    <property type="evidence" value="ECO:0007669"/>
    <property type="project" value="UniProtKB-SubCell"/>
</dbReference>
<proteinExistence type="inferred from homology"/>
<dbReference type="EMBL" id="JAMFTS010000001">
    <property type="protein sequence ID" value="KAJ4803793.1"/>
    <property type="molecule type" value="Genomic_DNA"/>
</dbReference>
<keyword evidence="9" id="KW-1185">Reference proteome</keyword>
<evidence type="ECO:0000256" key="1">
    <source>
        <dbReference type="ARBA" id="ARBA00003032"/>
    </source>
</evidence>
<comment type="similarity">
    <text evidence="3">Belongs to the peroxin-11 family.</text>
</comment>
<dbReference type="GO" id="GO:0016559">
    <property type="term" value="P:peroxisome fission"/>
    <property type="evidence" value="ECO:0007669"/>
    <property type="project" value="InterPro"/>
</dbReference>
<evidence type="ECO:0000256" key="6">
    <source>
        <dbReference type="ARBA" id="ARBA00023140"/>
    </source>
</evidence>
<comment type="function">
    <text evidence="1">Involved in peroxisomal proliferation.</text>
</comment>
<keyword evidence="6" id="KW-0576">Peroxisome</keyword>
<evidence type="ECO:0000256" key="2">
    <source>
        <dbReference type="ARBA" id="ARBA00004585"/>
    </source>
</evidence>
<name>A0AAV8GLP6_9POAL</name>
<evidence type="ECO:0000256" key="4">
    <source>
        <dbReference type="ARBA" id="ARBA00022593"/>
    </source>
</evidence>
<organism evidence="8 9">
    <name type="scientific">Rhynchospora pubera</name>
    <dbReference type="NCBI Taxonomy" id="906938"/>
    <lineage>
        <taxon>Eukaryota</taxon>
        <taxon>Viridiplantae</taxon>
        <taxon>Streptophyta</taxon>
        <taxon>Embryophyta</taxon>
        <taxon>Tracheophyta</taxon>
        <taxon>Spermatophyta</taxon>
        <taxon>Magnoliopsida</taxon>
        <taxon>Liliopsida</taxon>
        <taxon>Poales</taxon>
        <taxon>Cyperaceae</taxon>
        <taxon>Cyperoideae</taxon>
        <taxon>Rhynchosporeae</taxon>
        <taxon>Rhynchospora</taxon>
    </lineage>
</organism>
<gene>
    <name evidence="8" type="ORF">LUZ62_016359</name>
</gene>
<dbReference type="AlphaFoldDB" id="A0AAV8GLP6"/>
<dbReference type="PANTHER" id="PTHR12652:SF10">
    <property type="entry name" value="PEROXISOMAL MEMBRANE PROTEIN 11C-RELATED"/>
    <property type="match status" value="1"/>
</dbReference>
<keyword evidence="4" id="KW-0962">Peroxisome biogenesis</keyword>
<dbReference type="Proteomes" id="UP001140206">
    <property type="component" value="Chromosome 1"/>
</dbReference>
<feature type="compositionally biased region" description="Basic residues" evidence="7">
    <location>
        <begin position="9"/>
        <end position="69"/>
    </location>
</feature>
<feature type="region of interest" description="Disordered" evidence="7">
    <location>
        <begin position="1"/>
        <end position="69"/>
    </location>
</feature>
<evidence type="ECO:0000256" key="3">
    <source>
        <dbReference type="ARBA" id="ARBA00008194"/>
    </source>
</evidence>
<dbReference type="GO" id="GO:0044375">
    <property type="term" value="P:regulation of peroxisome size"/>
    <property type="evidence" value="ECO:0007669"/>
    <property type="project" value="UniProtKB-ARBA"/>
</dbReference>
<evidence type="ECO:0000256" key="5">
    <source>
        <dbReference type="ARBA" id="ARBA00023136"/>
    </source>
</evidence>
<dbReference type="PANTHER" id="PTHR12652">
    <property type="entry name" value="PEROXISOMAL BIOGENESIS FACTOR 11"/>
    <property type="match status" value="1"/>
</dbReference>
<dbReference type="GO" id="GO:0042802">
    <property type="term" value="F:identical protein binding"/>
    <property type="evidence" value="ECO:0007669"/>
    <property type="project" value="UniProtKB-ARBA"/>
</dbReference>
<evidence type="ECO:0000313" key="9">
    <source>
        <dbReference type="Proteomes" id="UP001140206"/>
    </source>
</evidence>
<dbReference type="InterPro" id="IPR008733">
    <property type="entry name" value="PEX11"/>
</dbReference>
<comment type="subcellular location">
    <subcellularLocation>
        <location evidence="2">Peroxisome membrane</location>
        <topology evidence="2">Multi-pass membrane protein</topology>
    </subcellularLocation>
</comment>
<accession>A0AAV8GLP6</accession>